<feature type="compositionally biased region" description="Low complexity" evidence="1">
    <location>
        <begin position="610"/>
        <end position="620"/>
    </location>
</feature>
<feature type="compositionally biased region" description="Polar residues" evidence="1">
    <location>
        <begin position="564"/>
        <end position="575"/>
    </location>
</feature>
<feature type="region of interest" description="Disordered" evidence="1">
    <location>
        <begin position="315"/>
        <end position="385"/>
    </location>
</feature>
<gene>
    <name evidence="2" type="ORF">IWW36_000863</name>
</gene>
<feature type="compositionally biased region" description="Polar residues" evidence="1">
    <location>
        <begin position="113"/>
        <end position="125"/>
    </location>
</feature>
<name>A0A9W8ICM5_9FUNG</name>
<feature type="compositionally biased region" description="Low complexity" evidence="1">
    <location>
        <begin position="447"/>
        <end position="460"/>
    </location>
</feature>
<dbReference type="InterPro" id="IPR027267">
    <property type="entry name" value="AH/BAR_dom_sf"/>
</dbReference>
<dbReference type="Gene3D" id="1.20.1270.60">
    <property type="entry name" value="Arfaptin homology (AH) domain/BAR domain"/>
    <property type="match status" value="1"/>
</dbReference>
<organism evidence="2 3">
    <name type="scientific">Coemansia brasiliensis</name>
    <dbReference type="NCBI Taxonomy" id="2650707"/>
    <lineage>
        <taxon>Eukaryota</taxon>
        <taxon>Fungi</taxon>
        <taxon>Fungi incertae sedis</taxon>
        <taxon>Zoopagomycota</taxon>
        <taxon>Kickxellomycotina</taxon>
        <taxon>Kickxellomycetes</taxon>
        <taxon>Kickxellales</taxon>
        <taxon>Kickxellaceae</taxon>
        <taxon>Coemansia</taxon>
    </lineage>
</organism>
<feature type="region of interest" description="Disordered" evidence="1">
    <location>
        <begin position="522"/>
        <end position="551"/>
    </location>
</feature>
<feature type="compositionally biased region" description="Low complexity" evidence="1">
    <location>
        <begin position="332"/>
        <end position="354"/>
    </location>
</feature>
<feature type="region of interest" description="Disordered" evidence="1">
    <location>
        <begin position="595"/>
        <end position="634"/>
    </location>
</feature>
<evidence type="ECO:0000313" key="3">
    <source>
        <dbReference type="Proteomes" id="UP001139887"/>
    </source>
</evidence>
<comment type="caution">
    <text evidence="2">The sequence shown here is derived from an EMBL/GenBank/DDBJ whole genome shotgun (WGS) entry which is preliminary data.</text>
</comment>
<feature type="region of interest" description="Disordered" evidence="1">
    <location>
        <begin position="556"/>
        <end position="575"/>
    </location>
</feature>
<dbReference type="AlphaFoldDB" id="A0A9W8ICM5"/>
<dbReference type="OrthoDB" id="5227681at2759"/>
<feature type="region of interest" description="Disordered" evidence="1">
    <location>
        <begin position="436"/>
        <end position="466"/>
    </location>
</feature>
<feature type="compositionally biased region" description="Polar residues" evidence="1">
    <location>
        <begin position="528"/>
        <end position="541"/>
    </location>
</feature>
<accession>A0A9W8ICM5</accession>
<reference evidence="2" key="1">
    <citation type="submission" date="2022-07" db="EMBL/GenBank/DDBJ databases">
        <title>Phylogenomic reconstructions and comparative analyses of Kickxellomycotina fungi.</title>
        <authorList>
            <person name="Reynolds N.K."/>
            <person name="Stajich J.E."/>
            <person name="Barry K."/>
            <person name="Grigoriev I.V."/>
            <person name="Crous P."/>
            <person name="Smith M.E."/>
        </authorList>
    </citation>
    <scope>NUCLEOTIDE SEQUENCE</scope>
    <source>
        <strain evidence="2">NRRL 1566</strain>
    </source>
</reference>
<dbReference type="Proteomes" id="UP001139887">
    <property type="component" value="Unassembled WGS sequence"/>
</dbReference>
<sequence>MTDSDVGCDTKQSISSLLLNLFGGSTPHTDRGFKVYTPIGEISEFDEDEEERRREYITSTEECAQELVSATKSLHTQEEAFGKGVVKAALAISKAFKVDGLSLNPRKSEAEDSSQSNSLDPSTQKKVYPSIDHERLDVSLVLLQNSLQGYYWGTKELATWAEFNVVDVITEYNSMMGGVRQVMNHATQTLMLYEKAMLQYQAHEQRANALRVQYPSETPSVKYANEQEAQSEREMELAHQEYTDANEVAGKELVRFERERTHGICKALENMAAVELDAARARCQELRSLCRRIRGVQMIKDPPHPRTNIGPMLWQTSGGQSQYPPLLPTPGVSAPVSSPFAPSSSHTSTANSSAYDQKTPATSLSAHISHKHTISSSTESSGGKSNIANLRRTRTMENLDQNHIADIGSKGKHARNHSVFLEPAFDRCPGYSPLSVPVRTSNDPPVASTSASGGSSSTTTPLRHKKRWNGRISTLPFQGYDPEANLSNYVAVDQTRLEEMAAEAEMEAELVRSGILAARKISRKKSAPSYTTSNSIASAAQQPPPMLPAFRSQLRSHAPPTKLRSANSYTSLSTIPQPVSPSEYLQYSRQNLHSSLTRATSAGPSDLAKSPRSSTSTIPRTARDIKGKGRAFAV</sequence>
<feature type="compositionally biased region" description="Low complexity" evidence="1">
    <location>
        <begin position="374"/>
        <end position="385"/>
    </location>
</feature>
<evidence type="ECO:0000313" key="2">
    <source>
        <dbReference type="EMBL" id="KAJ2851718.1"/>
    </source>
</evidence>
<proteinExistence type="predicted"/>
<feature type="region of interest" description="Disordered" evidence="1">
    <location>
        <begin position="105"/>
        <end position="127"/>
    </location>
</feature>
<evidence type="ECO:0000256" key="1">
    <source>
        <dbReference type="SAM" id="MobiDB-lite"/>
    </source>
</evidence>
<protein>
    <recommendedName>
        <fullName evidence="4">BAR domain-containing protein</fullName>
    </recommendedName>
</protein>
<feature type="compositionally biased region" description="Polar residues" evidence="1">
    <location>
        <begin position="355"/>
        <end position="366"/>
    </location>
</feature>
<keyword evidence="3" id="KW-1185">Reference proteome</keyword>
<evidence type="ECO:0008006" key="4">
    <source>
        <dbReference type="Google" id="ProtNLM"/>
    </source>
</evidence>
<dbReference type="EMBL" id="JANBUW010000009">
    <property type="protein sequence ID" value="KAJ2851718.1"/>
    <property type="molecule type" value="Genomic_DNA"/>
</dbReference>